<feature type="chain" id="PRO_5021225308" evidence="5">
    <location>
        <begin position="26"/>
        <end position="389"/>
    </location>
</feature>
<dbReference type="PANTHER" id="PTHR47235">
    <property type="entry name" value="BLR6548 PROTEIN"/>
    <property type="match status" value="1"/>
</dbReference>
<keyword evidence="8" id="KW-1185">Reference proteome</keyword>
<dbReference type="SUPFAM" id="SSF53822">
    <property type="entry name" value="Periplasmic binding protein-like I"/>
    <property type="match status" value="1"/>
</dbReference>
<dbReference type="EMBL" id="CP041185">
    <property type="protein sequence ID" value="QDG69847.1"/>
    <property type="molecule type" value="Genomic_DNA"/>
</dbReference>
<organism evidence="7 8">
    <name type="scientific">Janthinobacterium tructae</name>
    <dbReference type="NCBI Taxonomy" id="2590869"/>
    <lineage>
        <taxon>Bacteria</taxon>
        <taxon>Pseudomonadati</taxon>
        <taxon>Pseudomonadota</taxon>
        <taxon>Betaproteobacteria</taxon>
        <taxon>Burkholderiales</taxon>
        <taxon>Oxalobacteraceae</taxon>
        <taxon>Janthinobacterium</taxon>
    </lineage>
</organism>
<keyword evidence="2" id="KW-0813">Transport</keyword>
<dbReference type="AlphaFoldDB" id="A0A4Y6RBJ7"/>
<evidence type="ECO:0000313" key="8">
    <source>
        <dbReference type="Proteomes" id="UP000316665"/>
    </source>
</evidence>
<dbReference type="InterPro" id="IPR000709">
    <property type="entry name" value="Leu_Ile_Val-bd"/>
</dbReference>
<dbReference type="OrthoDB" id="9777352at2"/>
<evidence type="ECO:0000256" key="3">
    <source>
        <dbReference type="ARBA" id="ARBA00022729"/>
    </source>
</evidence>
<feature type="signal peptide" evidence="5">
    <location>
        <begin position="1"/>
        <end position="25"/>
    </location>
</feature>
<dbReference type="InterPro" id="IPR028081">
    <property type="entry name" value="Leu-bd"/>
</dbReference>
<accession>A0A4Y6RBJ7</accession>
<dbReference type="PRINTS" id="PR00337">
    <property type="entry name" value="LEUILEVALBP"/>
</dbReference>
<evidence type="ECO:0000256" key="2">
    <source>
        <dbReference type="ARBA" id="ARBA00022448"/>
    </source>
</evidence>
<evidence type="ECO:0000256" key="5">
    <source>
        <dbReference type="SAM" id="SignalP"/>
    </source>
</evidence>
<comment type="similarity">
    <text evidence="1">Belongs to the leucine-binding protein family.</text>
</comment>
<evidence type="ECO:0000256" key="1">
    <source>
        <dbReference type="ARBA" id="ARBA00010062"/>
    </source>
</evidence>
<protein>
    <submittedName>
        <fullName evidence="7">ABC transporter substrate-binding protein</fullName>
    </submittedName>
</protein>
<feature type="domain" description="Leucine-binding protein" evidence="6">
    <location>
        <begin position="35"/>
        <end position="377"/>
    </location>
</feature>
<dbReference type="RefSeq" id="WP_141169308.1">
    <property type="nucleotide sequence ID" value="NZ_CP041185.1"/>
</dbReference>
<keyword evidence="4" id="KW-0029">Amino-acid transport</keyword>
<evidence type="ECO:0000256" key="4">
    <source>
        <dbReference type="ARBA" id="ARBA00022970"/>
    </source>
</evidence>
<dbReference type="Gene3D" id="3.40.50.2300">
    <property type="match status" value="2"/>
</dbReference>
<keyword evidence="3 5" id="KW-0732">Signal</keyword>
<evidence type="ECO:0000313" key="7">
    <source>
        <dbReference type="EMBL" id="QDG69847.1"/>
    </source>
</evidence>
<dbReference type="InterPro" id="IPR028082">
    <property type="entry name" value="Peripla_BP_I"/>
</dbReference>
<gene>
    <name evidence="7" type="ORF">FJQ89_05015</name>
</gene>
<dbReference type="KEGG" id="jas:FJQ89_05015"/>
<dbReference type="CDD" id="cd19978">
    <property type="entry name" value="PBP1_ABC_ligand_binding-like"/>
    <property type="match status" value="1"/>
</dbReference>
<dbReference type="Pfam" id="PF13458">
    <property type="entry name" value="Peripla_BP_6"/>
    <property type="match status" value="1"/>
</dbReference>
<reference evidence="7 8" key="1">
    <citation type="submission" date="2019-06" db="EMBL/GenBank/DDBJ databases">
        <title>Complete genome sequence of Janthinobacterium sp. SNU WT3 isolated from diseased rainbow trout.</title>
        <authorList>
            <person name="Oh W.T."/>
            <person name="Park S.C."/>
        </authorList>
    </citation>
    <scope>NUCLEOTIDE SEQUENCE [LARGE SCALE GENOMIC DNA]</scope>
    <source>
        <strain evidence="7 8">SNU WT3</strain>
    </source>
</reference>
<proteinExistence type="inferred from homology"/>
<evidence type="ECO:0000259" key="6">
    <source>
        <dbReference type="Pfam" id="PF13458"/>
    </source>
</evidence>
<sequence>MRFFPRFFPQCCCFAITLAAGIVHAAEPGVSDTHIRLGMVNAQTGAASGLGRAMRDGATAVFQEANRRGGIHGRSIELVVADDGYDPDRAISETLRLVEEKQVFALFGNVGTPTTNAVIPIVEEMKVPLVGAFTGAMTLRRPVVHEIINFRASYDDESDALVQYFVSRGIKRFGVLYQDDGFGNAVLDGTVRALQRRGMQLVAKGAFQRGTTAVKAGLAALIGHDLQVVIMAGPYTPVAAFVREASQAKLKAALATVSFVGTDSLLQLLGTEGNNILISQVVPLPEERTLPIAAECADLLARHVPAARLSFVSFEGCISATLMVAALRRTGADLTRERLIRSFETFERLDLGGLQVTLRADDHQASTAVFLTRIADGRIVPADLAPGAK</sequence>
<dbReference type="GO" id="GO:0006865">
    <property type="term" value="P:amino acid transport"/>
    <property type="evidence" value="ECO:0007669"/>
    <property type="project" value="UniProtKB-KW"/>
</dbReference>
<name>A0A4Y6RBJ7_9BURK</name>
<dbReference type="Proteomes" id="UP000316665">
    <property type="component" value="Chromosome"/>
</dbReference>
<dbReference type="PANTHER" id="PTHR47235:SF1">
    <property type="entry name" value="BLR6548 PROTEIN"/>
    <property type="match status" value="1"/>
</dbReference>